<dbReference type="Ensembl" id="ENSOKIT00005048118.1">
    <property type="protein sequence ID" value="ENSOKIP00005045690.1"/>
    <property type="gene ID" value="ENSOKIG00005019236.1"/>
</dbReference>
<dbReference type="AlphaFoldDB" id="A0A8C7GM42"/>
<sequence length="207" mass="24191">MMSPVKKKRKKHVGIVYCRSSDTDRKYFDPGSRRLRPAAECPPPCDFWVDAASRLREGGRWSHIIHYIDQILHWIEVCQKAPEGLSDHEKQDSECQRSCLEEICHHPNSEARWWQHHAVGMFFSGRDWETSQDRGKDEQGKVQRSLMKTSDWWRKCTFQQDNDPKHTAKTRQEWLRDKSPGLEPNQTSLGRPGNRCAATLPIQPDRA</sequence>
<feature type="compositionally biased region" description="Basic and acidic residues" evidence="1">
    <location>
        <begin position="162"/>
        <end position="180"/>
    </location>
</feature>
<name>A0A8C7GM42_ONCKI</name>
<protein>
    <submittedName>
        <fullName evidence="2">Uncharacterized protein</fullName>
    </submittedName>
</protein>
<dbReference type="GeneTree" id="ENSGT01120000272756"/>
<evidence type="ECO:0000313" key="2">
    <source>
        <dbReference type="Ensembl" id="ENSOKIP00005045690.1"/>
    </source>
</evidence>
<reference evidence="2" key="2">
    <citation type="submission" date="2025-09" db="UniProtKB">
        <authorList>
            <consortium name="Ensembl"/>
        </authorList>
    </citation>
    <scope>IDENTIFICATION</scope>
</reference>
<evidence type="ECO:0000256" key="1">
    <source>
        <dbReference type="SAM" id="MobiDB-lite"/>
    </source>
</evidence>
<keyword evidence="3" id="KW-1185">Reference proteome</keyword>
<feature type="region of interest" description="Disordered" evidence="1">
    <location>
        <begin position="160"/>
        <end position="207"/>
    </location>
</feature>
<dbReference type="Gene3D" id="3.30.420.10">
    <property type="entry name" value="Ribonuclease H-like superfamily/Ribonuclease H"/>
    <property type="match status" value="1"/>
</dbReference>
<proteinExistence type="predicted"/>
<organism evidence="2 3">
    <name type="scientific">Oncorhynchus kisutch</name>
    <name type="common">Coho salmon</name>
    <name type="synonym">Salmo kisutch</name>
    <dbReference type="NCBI Taxonomy" id="8019"/>
    <lineage>
        <taxon>Eukaryota</taxon>
        <taxon>Metazoa</taxon>
        <taxon>Chordata</taxon>
        <taxon>Craniata</taxon>
        <taxon>Vertebrata</taxon>
        <taxon>Euteleostomi</taxon>
        <taxon>Actinopterygii</taxon>
        <taxon>Neopterygii</taxon>
        <taxon>Teleostei</taxon>
        <taxon>Protacanthopterygii</taxon>
        <taxon>Salmoniformes</taxon>
        <taxon>Salmonidae</taxon>
        <taxon>Salmoninae</taxon>
        <taxon>Oncorhynchus</taxon>
    </lineage>
</organism>
<dbReference type="Proteomes" id="UP000694557">
    <property type="component" value="Unassembled WGS sequence"/>
</dbReference>
<accession>A0A8C7GM42</accession>
<dbReference type="GO" id="GO:0003676">
    <property type="term" value="F:nucleic acid binding"/>
    <property type="evidence" value="ECO:0007669"/>
    <property type="project" value="InterPro"/>
</dbReference>
<evidence type="ECO:0000313" key="3">
    <source>
        <dbReference type="Proteomes" id="UP000694557"/>
    </source>
</evidence>
<reference evidence="2" key="1">
    <citation type="submission" date="2025-08" db="UniProtKB">
        <authorList>
            <consortium name="Ensembl"/>
        </authorList>
    </citation>
    <scope>IDENTIFICATION</scope>
</reference>
<dbReference type="InterPro" id="IPR036397">
    <property type="entry name" value="RNaseH_sf"/>
</dbReference>